<dbReference type="InterPro" id="IPR036291">
    <property type="entry name" value="NAD(P)-bd_dom_sf"/>
</dbReference>
<keyword evidence="10 12" id="KW-0511">Multifunctional enzyme</keyword>
<dbReference type="FunFam" id="3.40.50.720:FF:000094">
    <property type="entry name" value="Bifunctional protein FolD"/>
    <property type="match status" value="1"/>
</dbReference>
<comment type="subunit">
    <text evidence="12">Homodimer.</text>
</comment>
<comment type="function">
    <text evidence="12">Catalyzes the oxidation of 5,10-methylenetetrahydrofolate to 5,10-methenyltetrahydrofolate and then the hydrolysis of 5,10-methenyltetrahydrofolate to 10-formyltetrahydrofolate.</text>
</comment>
<dbReference type="GO" id="GO:0005829">
    <property type="term" value="C:cytosol"/>
    <property type="evidence" value="ECO:0007669"/>
    <property type="project" value="TreeGrafter"/>
</dbReference>
<proteinExistence type="inferred from homology"/>
<dbReference type="InterPro" id="IPR046346">
    <property type="entry name" value="Aminoacid_DH-like_N_sf"/>
</dbReference>
<comment type="catalytic activity">
    <reaction evidence="12">
        <text>(6R)-5,10-methylene-5,6,7,8-tetrahydrofolate + NADP(+) = (6R)-5,10-methenyltetrahydrofolate + NADPH</text>
        <dbReference type="Rhea" id="RHEA:22812"/>
        <dbReference type="ChEBI" id="CHEBI:15636"/>
        <dbReference type="ChEBI" id="CHEBI:57455"/>
        <dbReference type="ChEBI" id="CHEBI:57783"/>
        <dbReference type="ChEBI" id="CHEBI:58349"/>
        <dbReference type="EC" id="1.5.1.5"/>
    </reaction>
</comment>
<dbReference type="PRINTS" id="PR00085">
    <property type="entry name" value="THFDHDRGNASE"/>
</dbReference>
<evidence type="ECO:0000259" key="14">
    <source>
        <dbReference type="Pfam" id="PF02882"/>
    </source>
</evidence>
<dbReference type="AlphaFoldDB" id="A0A161U1U2"/>
<dbReference type="GO" id="GO:0035999">
    <property type="term" value="P:tetrahydrofolate interconversion"/>
    <property type="evidence" value="ECO:0007669"/>
    <property type="project" value="UniProtKB-UniRule"/>
</dbReference>
<dbReference type="GO" id="GO:0006164">
    <property type="term" value="P:purine nucleotide biosynthetic process"/>
    <property type="evidence" value="ECO:0007669"/>
    <property type="project" value="UniProtKB-KW"/>
</dbReference>
<dbReference type="InterPro" id="IPR020867">
    <property type="entry name" value="THF_DH/CycHdrlase_CS"/>
</dbReference>
<feature type="binding site" evidence="12">
    <location>
        <begin position="173"/>
        <end position="175"/>
    </location>
    <ligand>
        <name>NADP(+)</name>
        <dbReference type="ChEBI" id="CHEBI:58349"/>
    </ligand>
</feature>
<keyword evidence="5 12" id="KW-0378">Hydrolase</keyword>
<protein>
    <recommendedName>
        <fullName evidence="12">Bifunctional protein FolD</fullName>
    </recommendedName>
    <domain>
        <recommendedName>
            <fullName evidence="12">Methylenetetrahydrofolate dehydrogenase</fullName>
            <ecNumber evidence="12">1.5.1.5</ecNumber>
        </recommendedName>
    </domain>
    <domain>
        <recommendedName>
            <fullName evidence="12">Methenyltetrahydrofolate cyclohydrolase</fullName>
            <ecNumber evidence="12">3.5.4.9</ecNumber>
        </recommendedName>
    </domain>
</protein>
<dbReference type="PANTHER" id="PTHR48099:SF5">
    <property type="entry name" value="C-1-TETRAHYDROFOLATE SYNTHASE, CYTOPLASMIC"/>
    <property type="match status" value="1"/>
</dbReference>
<comment type="pathway">
    <text evidence="1 12">One-carbon metabolism; tetrahydrofolate interconversion.</text>
</comment>
<evidence type="ECO:0000256" key="8">
    <source>
        <dbReference type="ARBA" id="ARBA00023102"/>
    </source>
</evidence>
<dbReference type="SUPFAM" id="SSF51735">
    <property type="entry name" value="NAD(P)-binding Rossmann-fold domains"/>
    <property type="match status" value="1"/>
</dbReference>
<dbReference type="PROSITE" id="PS00767">
    <property type="entry name" value="THF_DHG_CYH_2"/>
    <property type="match status" value="1"/>
</dbReference>
<sequence length="295" mass="32364">MKVSLWYNSFMNLIDGKALAAKMQAELKVKVDKLKEAGSVPGLAVILVGEDPASQIYVRNKARQATAIGLNSSVVRLPETVSEKELLELIEQYNQSEQWHGILVQLPLPKHISEEKVLLAIDPEKDVDGFHPMNMGRLWAGNPLMIPSTPAGIMEMFREYNVELSGKRAVVIGRSNIVGKPMAQLLMMADATVTIAHSRTKNLRELTKEADILVVAIGRDRMIKADDVKGGAVVIDVGMNRDEDGKLHGDVDFDEVKEVASLITPVPGGVGPMTITMLMEQTVRAATRKMNENSN</sequence>
<evidence type="ECO:0000256" key="5">
    <source>
        <dbReference type="ARBA" id="ARBA00022801"/>
    </source>
</evidence>
<dbReference type="EC" id="3.5.4.9" evidence="12"/>
<dbReference type="CDD" id="cd01080">
    <property type="entry name" value="NAD_bind_m-THF_DH_Cyclohyd"/>
    <property type="match status" value="1"/>
</dbReference>
<comment type="catalytic activity">
    <reaction evidence="11 12">
        <text>(6R)-5,10-methenyltetrahydrofolate + H2O = (6R)-10-formyltetrahydrofolate + H(+)</text>
        <dbReference type="Rhea" id="RHEA:23700"/>
        <dbReference type="ChEBI" id="CHEBI:15377"/>
        <dbReference type="ChEBI" id="CHEBI:15378"/>
        <dbReference type="ChEBI" id="CHEBI:57455"/>
        <dbReference type="ChEBI" id="CHEBI:195366"/>
        <dbReference type="EC" id="3.5.4.9"/>
    </reaction>
</comment>
<dbReference type="InterPro" id="IPR020631">
    <property type="entry name" value="THF_DH/CycHdrlase_NAD-bd_dom"/>
</dbReference>
<dbReference type="GO" id="GO:0009086">
    <property type="term" value="P:methionine biosynthetic process"/>
    <property type="evidence" value="ECO:0007669"/>
    <property type="project" value="UniProtKB-KW"/>
</dbReference>
<evidence type="ECO:0000256" key="1">
    <source>
        <dbReference type="ARBA" id="ARBA00004777"/>
    </source>
</evidence>
<keyword evidence="8 12" id="KW-0368">Histidine biosynthesis</keyword>
<dbReference type="Proteomes" id="UP000076519">
    <property type="component" value="Unassembled WGS sequence"/>
</dbReference>
<evidence type="ECO:0000256" key="11">
    <source>
        <dbReference type="ARBA" id="ARBA00036357"/>
    </source>
</evidence>
<dbReference type="PATRIC" id="fig|1359.32.peg.2079"/>
<evidence type="ECO:0000256" key="9">
    <source>
        <dbReference type="ARBA" id="ARBA00023167"/>
    </source>
</evidence>
<dbReference type="PROSITE" id="PS00766">
    <property type="entry name" value="THF_DHG_CYH_1"/>
    <property type="match status" value="1"/>
</dbReference>
<comment type="similarity">
    <text evidence="12">Belongs to the tetrahydrofolate dehydrogenase/cyclohydrolase family.</text>
</comment>
<gene>
    <name evidence="12" type="primary">folD</name>
    <name evidence="15" type="ORF">AB996_0705</name>
</gene>
<dbReference type="Pfam" id="PF00763">
    <property type="entry name" value="THF_DHG_CYH"/>
    <property type="match status" value="1"/>
</dbReference>
<keyword evidence="7 12" id="KW-0560">Oxidoreductase</keyword>
<evidence type="ECO:0000259" key="13">
    <source>
        <dbReference type="Pfam" id="PF00763"/>
    </source>
</evidence>
<comment type="caution">
    <text evidence="12">Lacks conserved residue(s) required for the propagation of feature annotation.</text>
</comment>
<dbReference type="InterPro" id="IPR000672">
    <property type="entry name" value="THF_DH/CycHdrlase"/>
</dbReference>
<evidence type="ECO:0000313" key="15">
    <source>
        <dbReference type="EMBL" id="KZK07699.1"/>
    </source>
</evidence>
<evidence type="ECO:0000256" key="7">
    <source>
        <dbReference type="ARBA" id="ARBA00023002"/>
    </source>
</evidence>
<keyword evidence="4 12" id="KW-0658">Purine biosynthesis</keyword>
<dbReference type="GO" id="GO:0000105">
    <property type="term" value="P:L-histidine biosynthetic process"/>
    <property type="evidence" value="ECO:0007669"/>
    <property type="project" value="UniProtKB-KW"/>
</dbReference>
<evidence type="ECO:0000313" key="16">
    <source>
        <dbReference type="Proteomes" id="UP000076519"/>
    </source>
</evidence>
<evidence type="ECO:0000256" key="6">
    <source>
        <dbReference type="ARBA" id="ARBA00022857"/>
    </source>
</evidence>
<dbReference type="Pfam" id="PF02882">
    <property type="entry name" value="THF_DHG_CYH_C"/>
    <property type="match status" value="1"/>
</dbReference>
<dbReference type="HAMAP" id="MF_01576">
    <property type="entry name" value="THF_DHG_CYH"/>
    <property type="match status" value="1"/>
</dbReference>
<evidence type="ECO:0000256" key="12">
    <source>
        <dbReference type="HAMAP-Rule" id="MF_01576"/>
    </source>
</evidence>
<evidence type="ECO:0000256" key="10">
    <source>
        <dbReference type="ARBA" id="ARBA00023268"/>
    </source>
</evidence>
<dbReference type="Gene3D" id="3.40.50.720">
    <property type="entry name" value="NAD(P)-binding Rossmann-like Domain"/>
    <property type="match status" value="1"/>
</dbReference>
<dbReference type="NCBIfam" id="NF010776">
    <property type="entry name" value="PRK14179.1"/>
    <property type="match status" value="1"/>
</dbReference>
<keyword evidence="3 12" id="KW-0028">Amino-acid biosynthesis</keyword>
<dbReference type="Gene3D" id="3.40.50.10860">
    <property type="entry name" value="Leucine Dehydrogenase, chain A, domain 1"/>
    <property type="match status" value="1"/>
</dbReference>
<dbReference type="NCBIfam" id="NF008058">
    <property type="entry name" value="PRK10792.1"/>
    <property type="match status" value="1"/>
</dbReference>
<evidence type="ECO:0000256" key="4">
    <source>
        <dbReference type="ARBA" id="ARBA00022755"/>
    </source>
</evidence>
<dbReference type="GO" id="GO:0004488">
    <property type="term" value="F:methylenetetrahydrofolate dehydrogenase (NADP+) activity"/>
    <property type="evidence" value="ECO:0007669"/>
    <property type="project" value="UniProtKB-UniRule"/>
</dbReference>
<dbReference type="SUPFAM" id="SSF53223">
    <property type="entry name" value="Aminoacid dehydrogenase-like, N-terminal domain"/>
    <property type="match status" value="1"/>
</dbReference>
<feature type="domain" description="Tetrahydrofolate dehydrogenase/cyclohydrolase catalytic" evidence="13">
    <location>
        <begin position="14"/>
        <end position="128"/>
    </location>
</feature>
<dbReference type="UniPathway" id="UPA00193"/>
<organism evidence="15 16">
    <name type="scientific">Lactococcus lactis subsp. cremoris</name>
    <name type="common">Streptococcus cremoris</name>
    <dbReference type="NCBI Taxonomy" id="1359"/>
    <lineage>
        <taxon>Bacteria</taxon>
        <taxon>Bacillati</taxon>
        <taxon>Bacillota</taxon>
        <taxon>Bacilli</taxon>
        <taxon>Lactobacillales</taxon>
        <taxon>Streptococcaceae</taxon>
        <taxon>Lactococcus</taxon>
    </lineage>
</organism>
<keyword evidence="2 12" id="KW-0554">One-carbon metabolism</keyword>
<keyword evidence="9 12" id="KW-0486">Methionine biosynthesis</keyword>
<reference evidence="15 16" key="1">
    <citation type="submission" date="2015-08" db="EMBL/GenBank/DDBJ databases">
        <title>Draft Genome Sequences of 11 Lactococcus lactis subspecies cremoris strains.</title>
        <authorList>
            <person name="Wels M."/>
            <person name="Backus L."/>
            <person name="Boekhorst J."/>
            <person name="Dijkstra A."/>
            <person name="Beerthuizen M."/>
            <person name="Siezen R."/>
            <person name="Bachmann H."/>
            <person name="Van Hijum S."/>
        </authorList>
    </citation>
    <scope>NUCLEOTIDE SEQUENCE [LARGE SCALE GENOMIC DNA]</scope>
    <source>
        <strain evidence="15 16">KW10</strain>
    </source>
</reference>
<dbReference type="InterPro" id="IPR020630">
    <property type="entry name" value="THF_DH/CycHdrlase_cat_dom"/>
</dbReference>
<feature type="domain" description="Tetrahydrofolate dehydrogenase/cyclohydrolase NAD(P)-binding" evidence="14">
    <location>
        <begin position="147"/>
        <end position="289"/>
    </location>
</feature>
<dbReference type="FunFam" id="3.40.50.10860:FF:000001">
    <property type="entry name" value="Bifunctional protein FolD"/>
    <property type="match status" value="1"/>
</dbReference>
<name>A0A161U1U2_LACLC</name>
<evidence type="ECO:0000256" key="3">
    <source>
        <dbReference type="ARBA" id="ARBA00022605"/>
    </source>
</evidence>
<dbReference type="GO" id="GO:0004477">
    <property type="term" value="F:methenyltetrahydrofolate cyclohydrolase activity"/>
    <property type="evidence" value="ECO:0007669"/>
    <property type="project" value="UniProtKB-UniRule"/>
</dbReference>
<dbReference type="PANTHER" id="PTHR48099">
    <property type="entry name" value="C-1-TETRAHYDROFOLATE SYNTHASE, CYTOPLASMIC-RELATED"/>
    <property type="match status" value="1"/>
</dbReference>
<evidence type="ECO:0000256" key="2">
    <source>
        <dbReference type="ARBA" id="ARBA00022563"/>
    </source>
</evidence>
<dbReference type="EC" id="1.5.1.5" evidence="12"/>
<dbReference type="NCBIfam" id="NF010783">
    <property type="entry name" value="PRK14186.1"/>
    <property type="match status" value="1"/>
</dbReference>
<dbReference type="EMBL" id="LIYF01000011">
    <property type="protein sequence ID" value="KZK07699.1"/>
    <property type="molecule type" value="Genomic_DNA"/>
</dbReference>
<accession>A0A161U1U2</accession>
<comment type="caution">
    <text evidence="15">The sequence shown here is derived from an EMBL/GenBank/DDBJ whole genome shotgun (WGS) entry which is preliminary data.</text>
</comment>
<keyword evidence="6 12" id="KW-0521">NADP</keyword>